<evidence type="ECO:0000313" key="3">
    <source>
        <dbReference type="Proteomes" id="UP000294489"/>
    </source>
</evidence>
<proteinExistence type="predicted"/>
<sequence>MARPDFIPRDVFREYMTPTRMANYFRVGGILPYSFVAREAREGRPMKGRGKLLRIIDVVARAKARGLTIDPEPLEQAERTIEAAKAELAELERLISARRHEVKWSELSVELTGERLLTEDEIVAGKKPFEDHSGVYFLIKDNQVVYVGQSVNVMNRVRVHSKDRDFDSYAIILVDTAYLDIVESLYIHLLNPPQNGRFTGDHGACAPIKMSVFLGADSPLRAP</sequence>
<comment type="caution">
    <text evidence="2">The sequence shown here is derived from an EMBL/GenBank/DDBJ whole genome shotgun (WGS) entry which is preliminary data.</text>
</comment>
<gene>
    <name evidence="2" type="ORF">DFO67_13523</name>
</gene>
<feature type="coiled-coil region" evidence="1">
    <location>
        <begin position="74"/>
        <end position="101"/>
    </location>
</feature>
<dbReference type="Gene3D" id="3.40.1440.10">
    <property type="entry name" value="GIY-YIG endonuclease"/>
    <property type="match status" value="1"/>
</dbReference>
<evidence type="ECO:0000256" key="1">
    <source>
        <dbReference type="SAM" id="Coils"/>
    </source>
</evidence>
<protein>
    <recommendedName>
        <fullName evidence="4">GIY-YIG domain-containing protein</fullName>
    </recommendedName>
</protein>
<keyword evidence="1" id="KW-0175">Coiled coil</keyword>
<name>A0A4V3GS59_9GAMM</name>
<dbReference type="AlphaFoldDB" id="A0A4V3GS59"/>
<reference evidence="2 3" key="1">
    <citation type="submission" date="2019-03" db="EMBL/GenBank/DDBJ databases">
        <title>Freshwater and sediment microbial communities from various areas in North America, analyzing microbe dynamics in response to fracking.</title>
        <authorList>
            <person name="Lamendella R."/>
        </authorList>
    </citation>
    <scope>NUCLEOTIDE SEQUENCE [LARGE SCALE GENOMIC DNA]</scope>
    <source>
        <strain evidence="2 3">6_TX</strain>
    </source>
</reference>
<organism evidence="2 3">
    <name type="scientific">Modicisalibacter xianhensis</name>
    <dbReference type="NCBI Taxonomy" id="442341"/>
    <lineage>
        <taxon>Bacteria</taxon>
        <taxon>Pseudomonadati</taxon>
        <taxon>Pseudomonadota</taxon>
        <taxon>Gammaproteobacteria</taxon>
        <taxon>Oceanospirillales</taxon>
        <taxon>Halomonadaceae</taxon>
        <taxon>Modicisalibacter</taxon>
    </lineage>
</organism>
<dbReference type="InterPro" id="IPR035901">
    <property type="entry name" value="GIY-YIG_endonuc_sf"/>
</dbReference>
<dbReference type="SUPFAM" id="SSF82771">
    <property type="entry name" value="GIY-YIG endonuclease"/>
    <property type="match status" value="1"/>
</dbReference>
<dbReference type="Proteomes" id="UP000294489">
    <property type="component" value="Unassembled WGS sequence"/>
</dbReference>
<dbReference type="EMBL" id="SOEC01000035">
    <property type="protein sequence ID" value="TDX21613.1"/>
    <property type="molecule type" value="Genomic_DNA"/>
</dbReference>
<accession>A0A4V3GS59</accession>
<evidence type="ECO:0000313" key="2">
    <source>
        <dbReference type="EMBL" id="TDX21613.1"/>
    </source>
</evidence>
<evidence type="ECO:0008006" key="4">
    <source>
        <dbReference type="Google" id="ProtNLM"/>
    </source>
</evidence>